<dbReference type="Pfam" id="PF14606">
    <property type="entry name" value="Lipase_GDSL_3"/>
    <property type="match status" value="1"/>
</dbReference>
<dbReference type="InterPro" id="IPR036514">
    <property type="entry name" value="SGNH_hydro_sf"/>
</dbReference>
<dbReference type="SUPFAM" id="SSF52266">
    <property type="entry name" value="SGNH hydrolase"/>
    <property type="match status" value="2"/>
</dbReference>
<reference evidence="5" key="1">
    <citation type="journal article" date="2019" name="Int. J. Syst. Evol. Microbiol.">
        <title>The Global Catalogue of Microorganisms (GCM) 10K type strain sequencing project: providing services to taxonomists for standard genome sequencing and annotation.</title>
        <authorList>
            <consortium name="The Broad Institute Genomics Platform"/>
            <consortium name="The Broad Institute Genome Sequencing Center for Infectious Disease"/>
            <person name="Wu L."/>
            <person name="Ma J."/>
        </authorList>
    </citation>
    <scope>NUCLEOTIDE SEQUENCE [LARGE SCALE GENOMIC DNA]</scope>
    <source>
        <strain evidence="5">JCM 18200</strain>
    </source>
</reference>
<dbReference type="Gene3D" id="2.60.120.260">
    <property type="entry name" value="Galactose-binding domain-like"/>
    <property type="match status" value="1"/>
</dbReference>
<dbReference type="InterPro" id="IPR051532">
    <property type="entry name" value="Ester_Hydrolysis_Enzymes"/>
</dbReference>
<dbReference type="Gene3D" id="3.40.50.1110">
    <property type="entry name" value="SGNH hydrolase"/>
    <property type="match status" value="2"/>
</dbReference>
<gene>
    <name evidence="4" type="ORF">GCM10023231_22250</name>
</gene>
<dbReference type="EMBL" id="BAABIQ010000034">
    <property type="protein sequence ID" value="GAA4793503.1"/>
    <property type="molecule type" value="Genomic_DNA"/>
</dbReference>
<dbReference type="Proteomes" id="UP001501411">
    <property type="component" value="Unassembled WGS sequence"/>
</dbReference>
<evidence type="ECO:0000259" key="3">
    <source>
        <dbReference type="Pfam" id="PF14607"/>
    </source>
</evidence>
<dbReference type="InterPro" id="IPR013830">
    <property type="entry name" value="SGNH_hydro"/>
</dbReference>
<evidence type="ECO:0000313" key="4">
    <source>
        <dbReference type="EMBL" id="GAA4793503.1"/>
    </source>
</evidence>
<sequence>MFLEAQELKTFSPVHSSDTNRYLEGQLWPRETKDPYDRFPARAENIVRKVVWDLSTSTAGEQVRFRTNAQKIVVKYQVKGNLQMPHMPATGVSGVDLYARDQDGNWRWCHGPYSFKDTIQYAFNMTNAQGKALEYTLYLPLYNSVSWMTIQVADSCTFDPLPVRTEKPIVVYGTSIAQGACASRPGMAWTNILSRKLDFPVANLAFSGNGRLEPEVVALLSEIDARLFILDCLPNLTNLSYTTAILKNKIVQTIHDLRKKHPEVPILLTDHDGYTDGDSNTERKIAYERVNTIQHQVFDSLTQQAGLQKLYYLEREAIGQDIESMVDGTHPNDIGMMHYADAYTKKINEIFQQHDDTLVTCIPKTQYRDAPLYFWTDRHQAILKLNQRYQPHLVLIGNSITHFWGGLPIGPARGKDSWSKYIDQYRPLNLGFGWDKIENALWRIYHDELQGISPKYIVVMLGVNNLGTNTDNEIKRGMENLLQAIHVRQPKARLLLMGILPCKDREERVSKLNQQYQQLAQQLQISFADAGPLFLQKDGRIKESLFSDGLHPNAEGYALLGKFITRNLP</sequence>
<accession>A0ABP9BFW1</accession>
<dbReference type="PANTHER" id="PTHR30383:SF5">
    <property type="entry name" value="SGNH HYDROLASE-TYPE ESTERASE DOMAIN-CONTAINING PROTEIN"/>
    <property type="match status" value="1"/>
</dbReference>
<protein>
    <submittedName>
        <fullName evidence="4">SGNH/GDSL hydrolase family protein</fullName>
    </submittedName>
</protein>
<dbReference type="Pfam" id="PF13472">
    <property type="entry name" value="Lipase_GDSL_2"/>
    <property type="match status" value="1"/>
</dbReference>
<keyword evidence="5" id="KW-1185">Reference proteome</keyword>
<dbReference type="GO" id="GO:0016787">
    <property type="term" value="F:hydrolase activity"/>
    <property type="evidence" value="ECO:0007669"/>
    <property type="project" value="UniProtKB-KW"/>
</dbReference>
<proteinExistence type="predicted"/>
<feature type="domain" description="SGNH hydrolase-type esterase" evidence="2">
    <location>
        <begin position="166"/>
        <end position="347"/>
    </location>
</feature>
<keyword evidence="4" id="KW-0378">Hydrolase</keyword>
<evidence type="ECO:0000259" key="1">
    <source>
        <dbReference type="Pfam" id="PF13472"/>
    </source>
</evidence>
<evidence type="ECO:0000259" key="2">
    <source>
        <dbReference type="Pfam" id="PF14606"/>
    </source>
</evidence>
<organism evidence="4 5">
    <name type="scientific">Olivibacter ginsenosidimutans</name>
    <dbReference type="NCBI Taxonomy" id="1176537"/>
    <lineage>
        <taxon>Bacteria</taxon>
        <taxon>Pseudomonadati</taxon>
        <taxon>Bacteroidota</taxon>
        <taxon>Sphingobacteriia</taxon>
        <taxon>Sphingobacteriales</taxon>
        <taxon>Sphingobacteriaceae</taxon>
        <taxon>Olivibacter</taxon>
    </lineage>
</organism>
<dbReference type="InterPro" id="IPR032740">
    <property type="entry name" value="GxDLY"/>
</dbReference>
<evidence type="ECO:0000313" key="5">
    <source>
        <dbReference type="Proteomes" id="UP001501411"/>
    </source>
</evidence>
<dbReference type="PANTHER" id="PTHR30383">
    <property type="entry name" value="THIOESTERASE 1/PROTEASE 1/LYSOPHOSPHOLIPASE L1"/>
    <property type="match status" value="1"/>
</dbReference>
<name>A0ABP9BFW1_9SPHI</name>
<feature type="domain" description="SGNH hydrolase-type esterase N-terminal" evidence="3">
    <location>
        <begin position="19"/>
        <end position="155"/>
    </location>
</feature>
<comment type="caution">
    <text evidence="4">The sequence shown here is derived from an EMBL/GenBank/DDBJ whole genome shotgun (WGS) entry which is preliminary data.</text>
</comment>
<dbReference type="Pfam" id="PF14607">
    <property type="entry name" value="GxDLY"/>
    <property type="match status" value="1"/>
</dbReference>
<feature type="domain" description="SGNH hydrolase-type esterase" evidence="1">
    <location>
        <begin position="395"/>
        <end position="559"/>
    </location>
</feature>